<dbReference type="Proteomes" id="UP000821853">
    <property type="component" value="Unassembled WGS sequence"/>
</dbReference>
<dbReference type="VEuPathDB" id="VectorBase:HLOH_056637"/>
<gene>
    <name evidence="1" type="ORF">HPB48_026098</name>
</gene>
<proteinExistence type="predicted"/>
<dbReference type="OrthoDB" id="6512026at2759"/>
<organism evidence="1 2">
    <name type="scientific">Haemaphysalis longicornis</name>
    <name type="common">Bush tick</name>
    <dbReference type="NCBI Taxonomy" id="44386"/>
    <lineage>
        <taxon>Eukaryota</taxon>
        <taxon>Metazoa</taxon>
        <taxon>Ecdysozoa</taxon>
        <taxon>Arthropoda</taxon>
        <taxon>Chelicerata</taxon>
        <taxon>Arachnida</taxon>
        <taxon>Acari</taxon>
        <taxon>Parasitiformes</taxon>
        <taxon>Ixodida</taxon>
        <taxon>Ixodoidea</taxon>
        <taxon>Ixodidae</taxon>
        <taxon>Haemaphysalinae</taxon>
        <taxon>Haemaphysalis</taxon>
    </lineage>
</organism>
<name>A0A9J6HB72_HAELO</name>
<dbReference type="EMBL" id="JABSTR010001607">
    <property type="protein sequence ID" value="KAH9384112.1"/>
    <property type="molecule type" value="Genomic_DNA"/>
</dbReference>
<comment type="caution">
    <text evidence="1">The sequence shown here is derived from an EMBL/GenBank/DDBJ whole genome shotgun (WGS) entry which is preliminary data.</text>
</comment>
<keyword evidence="2" id="KW-1185">Reference proteome</keyword>
<evidence type="ECO:0000313" key="2">
    <source>
        <dbReference type="Proteomes" id="UP000821853"/>
    </source>
</evidence>
<accession>A0A9J6HB72</accession>
<reference evidence="1 2" key="1">
    <citation type="journal article" date="2020" name="Cell">
        <title>Large-Scale Comparative Analyses of Tick Genomes Elucidate Their Genetic Diversity and Vector Capacities.</title>
        <authorList>
            <consortium name="Tick Genome and Microbiome Consortium (TIGMIC)"/>
            <person name="Jia N."/>
            <person name="Wang J."/>
            <person name="Shi W."/>
            <person name="Du L."/>
            <person name="Sun Y."/>
            <person name="Zhan W."/>
            <person name="Jiang J.F."/>
            <person name="Wang Q."/>
            <person name="Zhang B."/>
            <person name="Ji P."/>
            <person name="Bell-Sakyi L."/>
            <person name="Cui X.M."/>
            <person name="Yuan T.T."/>
            <person name="Jiang B.G."/>
            <person name="Yang W.F."/>
            <person name="Lam T.T."/>
            <person name="Chang Q.C."/>
            <person name="Ding S.J."/>
            <person name="Wang X.J."/>
            <person name="Zhu J.G."/>
            <person name="Ruan X.D."/>
            <person name="Zhao L."/>
            <person name="Wei J.T."/>
            <person name="Ye R.Z."/>
            <person name="Que T.C."/>
            <person name="Du C.H."/>
            <person name="Zhou Y.H."/>
            <person name="Cheng J.X."/>
            <person name="Dai P.F."/>
            <person name="Guo W.B."/>
            <person name="Han X.H."/>
            <person name="Huang E.J."/>
            <person name="Li L.F."/>
            <person name="Wei W."/>
            <person name="Gao Y.C."/>
            <person name="Liu J.Z."/>
            <person name="Shao H.Z."/>
            <person name="Wang X."/>
            <person name="Wang C.C."/>
            <person name="Yang T.C."/>
            <person name="Huo Q.B."/>
            <person name="Li W."/>
            <person name="Chen H.Y."/>
            <person name="Chen S.E."/>
            <person name="Zhou L.G."/>
            <person name="Ni X.B."/>
            <person name="Tian J.H."/>
            <person name="Sheng Y."/>
            <person name="Liu T."/>
            <person name="Pan Y.S."/>
            <person name="Xia L.Y."/>
            <person name="Li J."/>
            <person name="Zhao F."/>
            <person name="Cao W.C."/>
        </authorList>
    </citation>
    <scope>NUCLEOTIDE SEQUENCE [LARGE SCALE GENOMIC DNA]</scope>
    <source>
        <strain evidence="1">HaeL-2018</strain>
    </source>
</reference>
<sequence>MHRRVEIKALVEIKAHFGDSIAKKNGRLERAQITGEYCTTYVENVLKLSGIVYSQMFKKEKVGHLLEGSAEDTQNFFIGRDNFNKSSGVIRHCQHFETLNLRRNALKFGRLPNVTTVSSCAYDNQADMAGTIRRIARTVVVPAMHYVSG</sequence>
<protein>
    <submittedName>
        <fullName evidence="1">Uncharacterized protein</fullName>
    </submittedName>
</protein>
<evidence type="ECO:0000313" key="1">
    <source>
        <dbReference type="EMBL" id="KAH9384112.1"/>
    </source>
</evidence>
<dbReference type="AlphaFoldDB" id="A0A9J6HB72"/>